<dbReference type="Pfam" id="PF00132">
    <property type="entry name" value="Hexapep"/>
    <property type="match status" value="1"/>
</dbReference>
<evidence type="ECO:0000256" key="4">
    <source>
        <dbReference type="PIRNR" id="PIRNR000441"/>
    </source>
</evidence>
<dbReference type="InterPro" id="IPR045304">
    <property type="entry name" value="LbH_SAT"/>
</dbReference>
<dbReference type="GO" id="GO:0009001">
    <property type="term" value="F:serine O-acetyltransferase activity"/>
    <property type="evidence" value="ECO:0007669"/>
    <property type="project" value="UniProtKB-EC"/>
</dbReference>
<comment type="similarity">
    <text evidence="1 4">Belongs to the transferase hexapeptide repeat family.</text>
</comment>
<protein>
    <recommendedName>
        <fullName evidence="4">Serine acetyltransferase</fullName>
        <ecNumber evidence="4">2.3.1.30</ecNumber>
    </recommendedName>
</protein>
<dbReference type="InterPro" id="IPR001451">
    <property type="entry name" value="Hexapep"/>
</dbReference>
<evidence type="ECO:0000313" key="5">
    <source>
        <dbReference type="EMBL" id="SPY27405.1"/>
    </source>
</evidence>
<dbReference type="Gene3D" id="2.160.10.10">
    <property type="entry name" value="Hexapeptide repeat proteins"/>
    <property type="match status" value="1"/>
</dbReference>
<dbReference type="PIRSF" id="PIRSF000441">
    <property type="entry name" value="CysE"/>
    <property type="match status" value="1"/>
</dbReference>
<accession>A0A2T3QK84</accession>
<dbReference type="EMBL" id="UATL01000001">
    <property type="protein sequence ID" value="SPY27405.1"/>
    <property type="molecule type" value="Genomic_DNA"/>
</dbReference>
<dbReference type="SUPFAM" id="SSF51161">
    <property type="entry name" value="Trimeric LpxA-like enzymes"/>
    <property type="match status" value="1"/>
</dbReference>
<evidence type="ECO:0000256" key="1">
    <source>
        <dbReference type="ARBA" id="ARBA00007274"/>
    </source>
</evidence>
<keyword evidence="3 4" id="KW-0012">Acyltransferase</keyword>
<dbReference type="CDD" id="cd03354">
    <property type="entry name" value="LbH_SAT"/>
    <property type="match status" value="1"/>
</dbReference>
<sequence length="166" mass="17662">MIGLIRNELSINASLTAKLFIINFRLASLFYSSSLINKVFIVNILFLKLLKFICGLDIPPRTKIGEGMILYHPQNIVINADSILGRNVMLKHNVTIGNKIDPITGKHVSPVIGNNVELSPGVIVLGGISVGNNSIIGAGSIVVKNIPANSIAVGSPAKVIKKISEG</sequence>
<dbReference type="GO" id="GO:0006535">
    <property type="term" value="P:cysteine biosynthetic process from serine"/>
    <property type="evidence" value="ECO:0007669"/>
    <property type="project" value="InterPro"/>
</dbReference>
<name>A0A2T3QK84_PHODM</name>
<comment type="catalytic activity">
    <reaction evidence="4">
        <text>L-serine + acetyl-CoA = O-acetyl-L-serine + CoA</text>
        <dbReference type="Rhea" id="RHEA:24560"/>
        <dbReference type="ChEBI" id="CHEBI:33384"/>
        <dbReference type="ChEBI" id="CHEBI:57287"/>
        <dbReference type="ChEBI" id="CHEBI:57288"/>
        <dbReference type="ChEBI" id="CHEBI:58340"/>
        <dbReference type="EC" id="2.3.1.30"/>
    </reaction>
</comment>
<dbReference type="RefSeq" id="WP_036764350.1">
    <property type="nucleotide sequence ID" value="NZ_PYOG01000009.1"/>
</dbReference>
<proteinExistence type="inferred from homology"/>
<evidence type="ECO:0000256" key="3">
    <source>
        <dbReference type="ARBA" id="ARBA00023315"/>
    </source>
</evidence>
<dbReference type="InterPro" id="IPR005881">
    <property type="entry name" value="Ser_O-AcTrfase"/>
</dbReference>
<evidence type="ECO:0000313" key="6">
    <source>
        <dbReference type="Proteomes" id="UP000251647"/>
    </source>
</evidence>
<dbReference type="OrthoDB" id="9815592at2"/>
<keyword evidence="2 4" id="KW-0808">Transferase</keyword>
<dbReference type="PANTHER" id="PTHR42811">
    <property type="entry name" value="SERINE ACETYLTRANSFERASE"/>
    <property type="match status" value="1"/>
</dbReference>
<reference evidence="5 6" key="1">
    <citation type="submission" date="2018-06" db="EMBL/GenBank/DDBJ databases">
        <authorList>
            <consortium name="Pathogen Informatics"/>
            <person name="Doyle S."/>
        </authorList>
    </citation>
    <scope>NUCLEOTIDE SEQUENCE [LARGE SCALE GENOMIC DNA]</scope>
    <source>
        <strain evidence="5 6">NCTC11647</strain>
    </source>
</reference>
<dbReference type="EC" id="2.3.1.30" evidence="4"/>
<organism evidence="5 6">
    <name type="scientific">Photobacterium damselae</name>
    <dbReference type="NCBI Taxonomy" id="38293"/>
    <lineage>
        <taxon>Bacteria</taxon>
        <taxon>Pseudomonadati</taxon>
        <taxon>Pseudomonadota</taxon>
        <taxon>Gammaproteobacteria</taxon>
        <taxon>Vibrionales</taxon>
        <taxon>Vibrionaceae</taxon>
        <taxon>Photobacterium</taxon>
    </lineage>
</organism>
<dbReference type="AlphaFoldDB" id="A0A2T3QK84"/>
<dbReference type="GO" id="GO:0005737">
    <property type="term" value="C:cytoplasm"/>
    <property type="evidence" value="ECO:0007669"/>
    <property type="project" value="InterPro"/>
</dbReference>
<evidence type="ECO:0000256" key="2">
    <source>
        <dbReference type="ARBA" id="ARBA00022679"/>
    </source>
</evidence>
<gene>
    <name evidence="5" type="primary">cysE_1</name>
    <name evidence="5" type="ORF">NCTC11647_00449</name>
</gene>
<dbReference type="InterPro" id="IPR011004">
    <property type="entry name" value="Trimer_LpxA-like_sf"/>
</dbReference>
<dbReference type="Proteomes" id="UP000251647">
    <property type="component" value="Unassembled WGS sequence"/>
</dbReference>